<gene>
    <name evidence="2" type="ORF">I8748_34220</name>
</gene>
<organism evidence="2 3">
    <name type="scientific">Amazonocrinis nigriterrae CENA67</name>
    <dbReference type="NCBI Taxonomy" id="2794033"/>
    <lineage>
        <taxon>Bacteria</taxon>
        <taxon>Bacillati</taxon>
        <taxon>Cyanobacteriota</taxon>
        <taxon>Cyanophyceae</taxon>
        <taxon>Nostocales</taxon>
        <taxon>Nostocaceae</taxon>
        <taxon>Amazonocrinis</taxon>
        <taxon>Amazonocrinis nigriterrae</taxon>
    </lineage>
</organism>
<protein>
    <recommendedName>
        <fullName evidence="1">pPIWI-RE three-gene island domain-containing protein</fullName>
    </recommendedName>
</protein>
<evidence type="ECO:0000313" key="3">
    <source>
        <dbReference type="Proteomes" id="UP000632766"/>
    </source>
</evidence>
<evidence type="ECO:0000313" key="2">
    <source>
        <dbReference type="EMBL" id="MBH8567148.1"/>
    </source>
</evidence>
<dbReference type="InterPro" id="IPR055254">
    <property type="entry name" value="pPIWI_RE_Z"/>
</dbReference>
<sequence>MRDTNSWRRELRRTLRNHRLEIEAHLTFAKFCDLELGLYLLSQLIPTARADSLWVLLTGYPFPIAESYNWSEQQWRMLGNARHILTQFRSDSNWRNGLEHYCLVDERLRGYEIDAEFNQFSQRSVSIASNRYHIYLNTLNLPLQHHQDPVRWITEAGLYECTDGKYQATVEIPPELILNPPTSHDLSGRTQRNQITVSKQELVETARWMDSVLHPELVVSQEESPNSQTWEYRISRVSLELFGNNSITLTDADSLTINGLMHLIGMVSSGKSTLMDVLAVRAAQQKLHVTLVVGDVIGALERSKLFERLGIKVAPILGVSNRERHTNRLHRAWTAEHPLEPFAQEHQGFQWLSAACPLSELRRDVTQPFVSGKQPCLSLLRLDNAEEEEQAQTSKTHACPLYSACPFHQAQRDLVKAQIWIATPASLVYTRVARQINTESIRFIELVSRRSDLIIVDEVDQVQVQLDNIFSPNQKLFGPGGNGWFSQVQQPVVRQLNLEGRGQLADPDVDRWELAHDTTQTAISRIYSLMLNQKAETALKTWKKNGESFTDWLILDKLAVKLSGTQFNKRQSNPDYRRLMDLFEEYLNDPLGDWSNHQLSEFTRQLITVTNEELVLQRLHGWIVQNKSPAVALTEEELKDAVIQLKFALLVAAVQERLNRMLRDWKLVEETFKLEGESSLLVHNPPRDYEPVMPVASMGNILAFQYVSYNDNEPGNLCFFKCLGIGRWLLLHLHELFASDGMAGPNVLLLSGTSWAGDAPGYHVQVPVAGILRSPLEELQAIEKSDFRFEAFYYDDQGQQPITVSGKSGHQRVVALKELLNKLTQPSGLGGPSLLEVERDALPEDRQRILLLVGSYEEAKLTQEHLEYIRPEWRDQILRLVCDDDEFESEWRSSSGRSIQRGLVSKFATTGAWILIAPLMAIERGHNILNEAGKAAFGAAYFLVRPLPRPDDISYAIHSINRWAVEKYNDVSWLTSKCENNLLTLDNVGKAFRNAAYSEWRRLLRLPMIYSTLGNDERKAVTWNQLVSIWQVIGRLVRGGSPARVVFCDAAFARRTAYQDELGEVPLTSLLVSIKQVLRPYFLPASNGKITQRDQALVQALYGPFYQAIENIGGIAD</sequence>
<dbReference type="Proteomes" id="UP000632766">
    <property type="component" value="Unassembled WGS sequence"/>
</dbReference>
<reference evidence="2 3" key="1">
    <citation type="journal article" date="2021" name="Int. J. Syst. Evol. Microbiol.">
        <title>Amazonocrinis nigriterrae gen. nov., sp. nov., Atlanticothrix silvestris gen. nov., sp. nov. and Dendronalium phyllosphericum gen. nov., sp. nov., nostocacean cyanobacteria from Brazilian environments.</title>
        <authorList>
            <person name="Alvarenga D.O."/>
            <person name="Andreote A.P.D."/>
            <person name="Branco L.H.Z."/>
            <person name="Delbaje E."/>
            <person name="Cruz R.B."/>
            <person name="Varani A.M."/>
            <person name="Fiore M.F."/>
        </authorList>
    </citation>
    <scope>NUCLEOTIDE SEQUENCE [LARGE SCALE GENOMIC DNA]</scope>
    <source>
        <strain evidence="2 3">CENA67</strain>
    </source>
</reference>
<dbReference type="RefSeq" id="WP_198128871.1">
    <property type="nucleotide sequence ID" value="NZ_JAECZC010000111.1"/>
</dbReference>
<dbReference type="AlphaFoldDB" id="A0A8J7HW75"/>
<accession>A0A8J7HW75</accession>
<keyword evidence="3" id="KW-1185">Reference proteome</keyword>
<evidence type="ECO:0000259" key="1">
    <source>
        <dbReference type="Pfam" id="PF18155"/>
    </source>
</evidence>
<name>A0A8J7HW75_9NOST</name>
<dbReference type="Pfam" id="PF18155">
    <property type="entry name" value="pPIWI_RE_Z"/>
    <property type="match status" value="1"/>
</dbReference>
<proteinExistence type="predicted"/>
<dbReference type="EMBL" id="JAECZC010000111">
    <property type="protein sequence ID" value="MBH8567148.1"/>
    <property type="molecule type" value="Genomic_DNA"/>
</dbReference>
<feature type="domain" description="pPIWI-RE three-gene island" evidence="1">
    <location>
        <begin position="25"/>
        <end position="186"/>
    </location>
</feature>
<comment type="caution">
    <text evidence="2">The sequence shown here is derived from an EMBL/GenBank/DDBJ whole genome shotgun (WGS) entry which is preliminary data.</text>
</comment>